<comment type="caution">
    <text evidence="2">The sequence shown here is derived from an EMBL/GenBank/DDBJ whole genome shotgun (WGS) entry which is preliminary data.</text>
</comment>
<dbReference type="AlphaFoldDB" id="A0AAV7U0N2"/>
<evidence type="ECO:0000313" key="2">
    <source>
        <dbReference type="EMBL" id="KAJ1182236.1"/>
    </source>
</evidence>
<feature type="compositionally biased region" description="Basic and acidic residues" evidence="1">
    <location>
        <begin position="1"/>
        <end position="10"/>
    </location>
</feature>
<accession>A0AAV7U0N2</accession>
<proteinExistence type="predicted"/>
<organism evidence="2 3">
    <name type="scientific">Pleurodeles waltl</name>
    <name type="common">Iberian ribbed newt</name>
    <dbReference type="NCBI Taxonomy" id="8319"/>
    <lineage>
        <taxon>Eukaryota</taxon>
        <taxon>Metazoa</taxon>
        <taxon>Chordata</taxon>
        <taxon>Craniata</taxon>
        <taxon>Vertebrata</taxon>
        <taxon>Euteleostomi</taxon>
        <taxon>Amphibia</taxon>
        <taxon>Batrachia</taxon>
        <taxon>Caudata</taxon>
        <taxon>Salamandroidea</taxon>
        <taxon>Salamandridae</taxon>
        <taxon>Pleurodelinae</taxon>
        <taxon>Pleurodeles</taxon>
    </lineage>
</organism>
<dbReference type="Proteomes" id="UP001066276">
    <property type="component" value="Chromosome 3_2"/>
</dbReference>
<keyword evidence="3" id="KW-1185">Reference proteome</keyword>
<protein>
    <submittedName>
        <fullName evidence="2">Uncharacterized protein</fullName>
    </submittedName>
</protein>
<dbReference type="EMBL" id="JANPWB010000006">
    <property type="protein sequence ID" value="KAJ1182236.1"/>
    <property type="molecule type" value="Genomic_DNA"/>
</dbReference>
<gene>
    <name evidence="2" type="ORF">NDU88_007430</name>
</gene>
<feature type="compositionally biased region" description="Polar residues" evidence="1">
    <location>
        <begin position="34"/>
        <end position="44"/>
    </location>
</feature>
<evidence type="ECO:0000256" key="1">
    <source>
        <dbReference type="SAM" id="MobiDB-lite"/>
    </source>
</evidence>
<reference evidence="2" key="1">
    <citation type="journal article" date="2022" name="bioRxiv">
        <title>Sequencing and chromosome-scale assembly of the giantPleurodeles waltlgenome.</title>
        <authorList>
            <person name="Brown T."/>
            <person name="Elewa A."/>
            <person name="Iarovenko S."/>
            <person name="Subramanian E."/>
            <person name="Araus A.J."/>
            <person name="Petzold A."/>
            <person name="Susuki M."/>
            <person name="Suzuki K.-i.T."/>
            <person name="Hayashi T."/>
            <person name="Toyoda A."/>
            <person name="Oliveira C."/>
            <person name="Osipova E."/>
            <person name="Leigh N.D."/>
            <person name="Simon A."/>
            <person name="Yun M.H."/>
        </authorList>
    </citation>
    <scope>NUCLEOTIDE SEQUENCE</scope>
    <source>
        <strain evidence="2">20211129_DDA</strain>
        <tissue evidence="2">Liver</tissue>
    </source>
</reference>
<feature type="compositionally biased region" description="Polar residues" evidence="1">
    <location>
        <begin position="164"/>
        <end position="177"/>
    </location>
</feature>
<feature type="compositionally biased region" description="Polar residues" evidence="1">
    <location>
        <begin position="80"/>
        <end position="107"/>
    </location>
</feature>
<name>A0AAV7U0N2_PLEWA</name>
<feature type="region of interest" description="Disordered" evidence="1">
    <location>
        <begin position="1"/>
        <end position="192"/>
    </location>
</feature>
<sequence length="192" mass="21021">MRGPVWEDRVGAPADTGRLRRRETARETTKWHSRSQGQSAQKPTHAQEPQLPEEEVRHATSSLPLLHGSRLPSWPGEGTPNRNQGWKRTSSCQRRAQGQDHATSETASPKKEPNKARGPRTAPGSHTGPTDGRENKGPPSSPRESNSGTAPVSPADWTERTRNNSRPSPAGTTSSHPFTPLEDREKNRPNAG</sequence>
<feature type="compositionally biased region" description="Basic and acidic residues" evidence="1">
    <location>
        <begin position="181"/>
        <end position="192"/>
    </location>
</feature>
<evidence type="ECO:0000313" key="3">
    <source>
        <dbReference type="Proteomes" id="UP001066276"/>
    </source>
</evidence>